<comment type="caution">
    <text evidence="2">The sequence shown here is derived from an EMBL/GenBank/DDBJ whole genome shotgun (WGS) entry which is preliminary data.</text>
</comment>
<dbReference type="RefSeq" id="WP_264942365.1">
    <property type="nucleotide sequence ID" value="NZ_JAPDRA010000001.1"/>
</dbReference>
<name>A0ABW3H1Z7_9SPHN</name>
<protein>
    <recommendedName>
        <fullName evidence="4">DUF3592 domain-containing protein</fullName>
    </recommendedName>
</protein>
<dbReference type="EMBL" id="JBHTJG010000001">
    <property type="protein sequence ID" value="MFD0945394.1"/>
    <property type="molecule type" value="Genomic_DNA"/>
</dbReference>
<proteinExistence type="predicted"/>
<evidence type="ECO:0000313" key="3">
    <source>
        <dbReference type="Proteomes" id="UP001596977"/>
    </source>
</evidence>
<feature type="transmembrane region" description="Helical" evidence="1">
    <location>
        <begin position="167"/>
        <end position="185"/>
    </location>
</feature>
<evidence type="ECO:0008006" key="4">
    <source>
        <dbReference type="Google" id="ProtNLM"/>
    </source>
</evidence>
<gene>
    <name evidence="2" type="ORF">ACFQ1E_03485</name>
</gene>
<feature type="transmembrane region" description="Helical" evidence="1">
    <location>
        <begin position="6"/>
        <end position="28"/>
    </location>
</feature>
<dbReference type="Proteomes" id="UP001596977">
    <property type="component" value="Unassembled WGS sequence"/>
</dbReference>
<accession>A0ABW3H1Z7</accession>
<keyword evidence="1" id="KW-1133">Transmembrane helix</keyword>
<keyword evidence="3" id="KW-1185">Reference proteome</keyword>
<keyword evidence="1" id="KW-0472">Membrane</keyword>
<keyword evidence="1" id="KW-0812">Transmembrane</keyword>
<evidence type="ECO:0000256" key="1">
    <source>
        <dbReference type="SAM" id="Phobius"/>
    </source>
</evidence>
<evidence type="ECO:0000313" key="2">
    <source>
        <dbReference type="EMBL" id="MFD0945394.1"/>
    </source>
</evidence>
<reference evidence="3" key="1">
    <citation type="journal article" date="2019" name="Int. J. Syst. Evol. Microbiol.">
        <title>The Global Catalogue of Microorganisms (GCM) 10K type strain sequencing project: providing services to taxonomists for standard genome sequencing and annotation.</title>
        <authorList>
            <consortium name="The Broad Institute Genomics Platform"/>
            <consortium name="The Broad Institute Genome Sequencing Center for Infectious Disease"/>
            <person name="Wu L."/>
            <person name="Ma J."/>
        </authorList>
    </citation>
    <scope>NUCLEOTIDE SEQUENCE [LARGE SCALE GENOMIC DNA]</scope>
    <source>
        <strain evidence="3">CCUG 62982</strain>
    </source>
</reference>
<organism evidence="2 3">
    <name type="scientific">Sphingomonas canadensis</name>
    <dbReference type="NCBI Taxonomy" id="1219257"/>
    <lineage>
        <taxon>Bacteria</taxon>
        <taxon>Pseudomonadati</taxon>
        <taxon>Pseudomonadota</taxon>
        <taxon>Alphaproteobacteria</taxon>
        <taxon>Sphingomonadales</taxon>
        <taxon>Sphingomonadaceae</taxon>
        <taxon>Sphingomonas</taxon>
    </lineage>
</organism>
<sequence>MNNAARPWIGLVFKCLAVLALIFAGIFFMRMQEEQSGIGRYRAEGSVSRAIVTGKKLDKQVYEGRAGRSRSKDVQVISVRFLPKSGVRYADYPAKVPESALPGPPRVTGDPMKDSTFSEVLWVPRDVYDRTSVGDVLTVVDTPYSGDGPELVSDIQAFDPAVFHPRIAIALALTLLFGLAGWWIGRKRGGATAAGGSGNA</sequence>